<dbReference type="RefSeq" id="WP_188392463.1">
    <property type="nucleotide sequence ID" value="NZ_BMEV01000041.1"/>
</dbReference>
<evidence type="ECO:0000313" key="2">
    <source>
        <dbReference type="EMBL" id="GFZ80509.1"/>
    </source>
</evidence>
<sequence length="63" mass="6827">MNSVVLKDIKVMTGFGIALLLGVIAIFLALKDSETWVVFTVLGLVITGLSVFRADRLYKGKGK</sequence>
<protein>
    <submittedName>
        <fullName evidence="2">Uncharacterized protein</fullName>
    </submittedName>
</protein>
<dbReference type="AlphaFoldDB" id="A0A8J2X9D1"/>
<comment type="caution">
    <text evidence="2">The sequence shown here is derived from an EMBL/GenBank/DDBJ whole genome shotgun (WGS) entry which is preliminary data.</text>
</comment>
<feature type="transmembrane region" description="Helical" evidence="1">
    <location>
        <begin position="12"/>
        <end position="30"/>
    </location>
</feature>
<keyword evidence="1" id="KW-0472">Membrane</keyword>
<keyword evidence="1" id="KW-0812">Transmembrane</keyword>
<reference evidence="2" key="2">
    <citation type="submission" date="2020-09" db="EMBL/GenBank/DDBJ databases">
        <authorList>
            <person name="Sun Q."/>
            <person name="Zhou Y."/>
        </authorList>
    </citation>
    <scope>NUCLEOTIDE SEQUENCE</scope>
    <source>
        <strain evidence="2">CGMCC 1.12360</strain>
    </source>
</reference>
<dbReference type="Proteomes" id="UP000602050">
    <property type="component" value="Unassembled WGS sequence"/>
</dbReference>
<evidence type="ECO:0000313" key="3">
    <source>
        <dbReference type="Proteomes" id="UP000602050"/>
    </source>
</evidence>
<keyword evidence="1" id="KW-1133">Transmembrane helix</keyword>
<evidence type="ECO:0000256" key="1">
    <source>
        <dbReference type="SAM" id="Phobius"/>
    </source>
</evidence>
<dbReference type="EMBL" id="BMEV01000041">
    <property type="protein sequence ID" value="GFZ80509.1"/>
    <property type="molecule type" value="Genomic_DNA"/>
</dbReference>
<gene>
    <name evidence="2" type="ORF">GCM10010978_22040</name>
</gene>
<name>A0A8J2X9D1_9BACI</name>
<organism evidence="2 3">
    <name type="scientific">Compostibacillus humi</name>
    <dbReference type="NCBI Taxonomy" id="1245525"/>
    <lineage>
        <taxon>Bacteria</taxon>
        <taxon>Bacillati</taxon>
        <taxon>Bacillota</taxon>
        <taxon>Bacilli</taxon>
        <taxon>Bacillales</taxon>
        <taxon>Bacillaceae</taxon>
        <taxon>Compostibacillus</taxon>
    </lineage>
</organism>
<reference evidence="2" key="1">
    <citation type="journal article" date="2014" name="Int. J. Syst. Evol. Microbiol.">
        <title>Complete genome sequence of Corynebacterium casei LMG S-19264T (=DSM 44701T), isolated from a smear-ripened cheese.</title>
        <authorList>
            <consortium name="US DOE Joint Genome Institute (JGI-PGF)"/>
            <person name="Walter F."/>
            <person name="Albersmeier A."/>
            <person name="Kalinowski J."/>
            <person name="Ruckert C."/>
        </authorList>
    </citation>
    <scope>NUCLEOTIDE SEQUENCE</scope>
    <source>
        <strain evidence="2">CGMCC 1.12360</strain>
    </source>
</reference>
<accession>A0A8J2X9D1</accession>
<keyword evidence="3" id="KW-1185">Reference proteome</keyword>
<proteinExistence type="predicted"/>
<feature type="transmembrane region" description="Helical" evidence="1">
    <location>
        <begin position="36"/>
        <end position="54"/>
    </location>
</feature>